<dbReference type="NCBIfam" id="TIGR01509">
    <property type="entry name" value="HAD-SF-IA-v3"/>
    <property type="match status" value="1"/>
</dbReference>
<dbReference type="PANTHER" id="PTHR43434">
    <property type="entry name" value="PHOSPHOGLYCOLATE PHOSPHATASE"/>
    <property type="match status" value="1"/>
</dbReference>
<evidence type="ECO:0000313" key="6">
    <source>
        <dbReference type="Proteomes" id="UP001059295"/>
    </source>
</evidence>
<sequence length="225" mass="24338">MIKACLFSLDGVIVDTARCRFLAWKRLAAELGFEFTELQNESLRGVSRFEALGILLRVGGLTGRFDAGQKVRMASCQAAWYREYVERMTEADVLPGAVSLLEGLRREGISVGLGSVGRDAPAILERTGIRSLFDCVFDGSLVSYAKSDPEPLLQQAALLGADPSECVAFDCEAAGIEAALKAGMRSVGVGDPCPLREATVVTGSLDGFTVDDLRWLIREQNRKCV</sequence>
<organism evidence="5 6">
    <name type="scientific">Alistipes ihumii AP11</name>
    <dbReference type="NCBI Taxonomy" id="1211813"/>
    <lineage>
        <taxon>Bacteria</taxon>
        <taxon>Pseudomonadati</taxon>
        <taxon>Bacteroidota</taxon>
        <taxon>Bacteroidia</taxon>
        <taxon>Bacteroidales</taxon>
        <taxon>Rikenellaceae</taxon>
        <taxon>Alistipes</taxon>
    </lineage>
</organism>
<comment type="pathway">
    <text evidence="2">Organic acid metabolism; glycolate biosynthesis; glycolate from 2-phosphoglycolate: step 1/1.</text>
</comment>
<dbReference type="Pfam" id="PF00702">
    <property type="entry name" value="Hydrolase"/>
    <property type="match status" value="1"/>
</dbReference>
<reference evidence="5" key="1">
    <citation type="journal article" date="2022" name="Cell">
        <title>Design, construction, and in vivo augmentation of a complex gut microbiome.</title>
        <authorList>
            <person name="Cheng A.G."/>
            <person name="Ho P.Y."/>
            <person name="Aranda-Diaz A."/>
            <person name="Jain S."/>
            <person name="Yu F.B."/>
            <person name="Meng X."/>
            <person name="Wang M."/>
            <person name="Iakiviak M."/>
            <person name="Nagashima K."/>
            <person name="Zhao A."/>
            <person name="Murugkar P."/>
            <person name="Patil A."/>
            <person name="Atabakhsh K."/>
            <person name="Weakley A."/>
            <person name="Yan J."/>
            <person name="Brumbaugh A.R."/>
            <person name="Higginbottom S."/>
            <person name="Dimas A."/>
            <person name="Shiver A.L."/>
            <person name="Deutschbauer A."/>
            <person name="Neff N."/>
            <person name="Sonnenburg J.L."/>
            <person name="Huang K.C."/>
            <person name="Fischbach M.A."/>
        </authorList>
    </citation>
    <scope>NUCLEOTIDE SEQUENCE</scope>
    <source>
        <strain evidence="5">AP11</strain>
    </source>
</reference>
<evidence type="ECO:0000256" key="1">
    <source>
        <dbReference type="ARBA" id="ARBA00000830"/>
    </source>
</evidence>
<evidence type="ECO:0000256" key="4">
    <source>
        <dbReference type="ARBA" id="ARBA00013078"/>
    </source>
</evidence>
<dbReference type="EMBL" id="CP102294">
    <property type="protein sequence ID" value="UWN57313.1"/>
    <property type="molecule type" value="Genomic_DNA"/>
</dbReference>
<comment type="catalytic activity">
    <reaction evidence="1">
        <text>2-phosphoglycolate + H2O = glycolate + phosphate</text>
        <dbReference type="Rhea" id="RHEA:14369"/>
        <dbReference type="ChEBI" id="CHEBI:15377"/>
        <dbReference type="ChEBI" id="CHEBI:29805"/>
        <dbReference type="ChEBI" id="CHEBI:43474"/>
        <dbReference type="ChEBI" id="CHEBI:58033"/>
        <dbReference type="EC" id="3.1.3.18"/>
    </reaction>
</comment>
<keyword evidence="5" id="KW-0378">Hydrolase</keyword>
<dbReference type="InterPro" id="IPR023214">
    <property type="entry name" value="HAD_sf"/>
</dbReference>
<keyword evidence="6" id="KW-1185">Reference proteome</keyword>
<dbReference type="PANTHER" id="PTHR43434:SF1">
    <property type="entry name" value="PHOSPHOGLYCOLATE PHOSPHATASE"/>
    <property type="match status" value="1"/>
</dbReference>
<dbReference type="Gene3D" id="1.10.150.240">
    <property type="entry name" value="Putative phosphatase, domain 2"/>
    <property type="match status" value="1"/>
</dbReference>
<dbReference type="InterPro" id="IPR023198">
    <property type="entry name" value="PGP-like_dom2"/>
</dbReference>
<comment type="similarity">
    <text evidence="3">Belongs to the HAD-like hydrolase superfamily. CbbY/CbbZ/Gph/YieH family.</text>
</comment>
<evidence type="ECO:0000256" key="2">
    <source>
        <dbReference type="ARBA" id="ARBA00004818"/>
    </source>
</evidence>
<dbReference type="SUPFAM" id="SSF56784">
    <property type="entry name" value="HAD-like"/>
    <property type="match status" value="1"/>
</dbReference>
<dbReference type="InterPro" id="IPR036412">
    <property type="entry name" value="HAD-like_sf"/>
</dbReference>
<gene>
    <name evidence="5" type="ORF">NQ491_00625</name>
</gene>
<proteinExistence type="inferred from homology"/>
<dbReference type="RefSeq" id="WP_019245303.1">
    <property type="nucleotide sequence ID" value="NZ_CAPH01000006.1"/>
</dbReference>
<dbReference type="InterPro" id="IPR050155">
    <property type="entry name" value="HAD-like_hydrolase_sf"/>
</dbReference>
<name>A0ABY5UZD5_9BACT</name>
<protein>
    <recommendedName>
        <fullName evidence="4">phosphoglycolate phosphatase</fullName>
        <ecNumber evidence="4">3.1.3.18</ecNumber>
    </recommendedName>
</protein>
<evidence type="ECO:0000313" key="5">
    <source>
        <dbReference type="EMBL" id="UWN57313.1"/>
    </source>
</evidence>
<dbReference type="Proteomes" id="UP001059295">
    <property type="component" value="Chromosome"/>
</dbReference>
<accession>A0ABY5UZD5</accession>
<dbReference type="InterPro" id="IPR006439">
    <property type="entry name" value="HAD-SF_hydro_IA"/>
</dbReference>
<dbReference type="Gene3D" id="3.40.50.1000">
    <property type="entry name" value="HAD superfamily/HAD-like"/>
    <property type="match status" value="1"/>
</dbReference>
<dbReference type="GeneID" id="82890193"/>
<dbReference type="GO" id="GO:0016787">
    <property type="term" value="F:hydrolase activity"/>
    <property type="evidence" value="ECO:0007669"/>
    <property type="project" value="UniProtKB-KW"/>
</dbReference>
<dbReference type="EC" id="3.1.3.18" evidence="4"/>
<evidence type="ECO:0000256" key="3">
    <source>
        <dbReference type="ARBA" id="ARBA00006171"/>
    </source>
</evidence>